<dbReference type="PANTHER" id="PTHR43179:SF12">
    <property type="entry name" value="GALACTOFURANOSYLTRANSFERASE GLFT2"/>
    <property type="match status" value="1"/>
</dbReference>
<dbReference type="Proteomes" id="UP000547614">
    <property type="component" value="Unassembled WGS sequence"/>
</dbReference>
<dbReference type="RefSeq" id="WP_183324148.1">
    <property type="nucleotide sequence ID" value="NZ_JACHXP010000002.1"/>
</dbReference>
<evidence type="ECO:0000256" key="3">
    <source>
        <dbReference type="ARBA" id="ARBA00022679"/>
    </source>
</evidence>
<keyword evidence="6" id="KW-1185">Reference proteome</keyword>
<dbReference type="GO" id="GO:0008831">
    <property type="term" value="F:dTDP-4-dehydrorhamnose reductase activity"/>
    <property type="evidence" value="ECO:0007669"/>
    <property type="project" value="UniProtKB-EC"/>
</dbReference>
<name>A0A839V0V8_9GAMM</name>
<proteinExistence type="inferred from homology"/>
<dbReference type="Pfam" id="PF00535">
    <property type="entry name" value="Glycos_transf_2"/>
    <property type="match status" value="1"/>
</dbReference>
<dbReference type="Gene3D" id="3.90.550.10">
    <property type="entry name" value="Spore Coat Polysaccharide Biosynthesis Protein SpsA, Chain A"/>
    <property type="match status" value="1"/>
</dbReference>
<dbReference type="PANTHER" id="PTHR43179">
    <property type="entry name" value="RHAMNOSYLTRANSFERASE WBBL"/>
    <property type="match status" value="1"/>
</dbReference>
<evidence type="ECO:0000259" key="4">
    <source>
        <dbReference type="Pfam" id="PF00535"/>
    </source>
</evidence>
<evidence type="ECO:0000313" key="6">
    <source>
        <dbReference type="Proteomes" id="UP000547614"/>
    </source>
</evidence>
<dbReference type="CDD" id="cd04185">
    <property type="entry name" value="GT_2_like_b"/>
    <property type="match status" value="1"/>
</dbReference>
<keyword evidence="5" id="KW-0560">Oxidoreductase</keyword>
<gene>
    <name evidence="5" type="ORF">FHR94_000615</name>
</gene>
<dbReference type="EC" id="1.1.1.133" evidence="5"/>
<evidence type="ECO:0000256" key="1">
    <source>
        <dbReference type="ARBA" id="ARBA00006739"/>
    </source>
</evidence>
<accession>A0A839V0V8</accession>
<organism evidence="5 6">
    <name type="scientific">Halomonas cerina</name>
    <dbReference type="NCBI Taxonomy" id="447424"/>
    <lineage>
        <taxon>Bacteria</taxon>
        <taxon>Pseudomonadati</taxon>
        <taxon>Pseudomonadota</taxon>
        <taxon>Gammaproteobacteria</taxon>
        <taxon>Oceanospirillales</taxon>
        <taxon>Halomonadaceae</taxon>
        <taxon>Halomonas</taxon>
    </lineage>
</organism>
<dbReference type="AlphaFoldDB" id="A0A839V0V8"/>
<sequence>MTKVIAVILTYNRKELLRQCLDAVYSQTTPCDQVFVIDNASTDGTQDMLEDMPYPDLLIHRLSQNLGAAGGFNIGFRLAYQHGADFVWMMDDDVIPKPTALQRLLEANALLKTQEVEYSYLLSTAFTEGGLVTNTPEVSHHKNRIGYHSWPLLAEHGLVAVSRGTFVSILVPRLTLETSGLPILSMFIWGEDAEFTLRITKTAPGFLVGASQVLHVRQGSGSISILSEDNPARFKYYKHFIRNNIYMAKQYRPFHRRVSVLLRYLRMAFTLLGRGQYQKARVVMQGLMASMYFAPHLEAAGDPVDASLVSIQTFTPSASSQQKAMTDVDSLA</sequence>
<keyword evidence="2" id="KW-0328">Glycosyltransferase</keyword>
<protein>
    <submittedName>
        <fullName evidence="5">dTDP-4-dehydrorhamnose reductase</fullName>
        <ecNumber evidence="5">1.1.1.133</ecNumber>
    </submittedName>
</protein>
<reference evidence="5 6" key="1">
    <citation type="submission" date="2020-08" db="EMBL/GenBank/DDBJ databases">
        <title>Genomic Encyclopedia of Type Strains, Phase III (KMG-III): the genomes of soil and plant-associated and newly described type strains.</title>
        <authorList>
            <person name="Whitman W."/>
        </authorList>
    </citation>
    <scope>NUCLEOTIDE SEQUENCE [LARGE SCALE GENOMIC DNA]</scope>
    <source>
        <strain evidence="5 6">CECT 7282</strain>
    </source>
</reference>
<comment type="caution">
    <text evidence="5">The sequence shown here is derived from an EMBL/GenBank/DDBJ whole genome shotgun (WGS) entry which is preliminary data.</text>
</comment>
<dbReference type="InterPro" id="IPR029044">
    <property type="entry name" value="Nucleotide-diphossugar_trans"/>
</dbReference>
<evidence type="ECO:0000313" key="5">
    <source>
        <dbReference type="EMBL" id="MBB3189393.1"/>
    </source>
</evidence>
<evidence type="ECO:0000256" key="2">
    <source>
        <dbReference type="ARBA" id="ARBA00022676"/>
    </source>
</evidence>
<dbReference type="EMBL" id="JACHXP010000002">
    <property type="protein sequence ID" value="MBB3189393.1"/>
    <property type="molecule type" value="Genomic_DNA"/>
</dbReference>
<feature type="domain" description="Glycosyltransferase 2-like" evidence="4">
    <location>
        <begin position="7"/>
        <end position="107"/>
    </location>
</feature>
<dbReference type="GO" id="GO:0016757">
    <property type="term" value="F:glycosyltransferase activity"/>
    <property type="evidence" value="ECO:0007669"/>
    <property type="project" value="UniProtKB-KW"/>
</dbReference>
<keyword evidence="3" id="KW-0808">Transferase</keyword>
<dbReference type="InterPro" id="IPR001173">
    <property type="entry name" value="Glyco_trans_2-like"/>
</dbReference>
<comment type="similarity">
    <text evidence="1">Belongs to the glycosyltransferase 2 family.</text>
</comment>
<dbReference type="SUPFAM" id="SSF53448">
    <property type="entry name" value="Nucleotide-diphospho-sugar transferases"/>
    <property type="match status" value="1"/>
</dbReference>